<feature type="transmembrane region" description="Helical" evidence="6">
    <location>
        <begin position="271"/>
        <end position="290"/>
    </location>
</feature>
<feature type="transmembrane region" description="Helical" evidence="6">
    <location>
        <begin position="237"/>
        <end position="259"/>
    </location>
</feature>
<organism evidence="8 9">
    <name type="scientific">Candidatus Merdicola faecigallinarum</name>
    <dbReference type="NCBI Taxonomy" id="2840862"/>
    <lineage>
        <taxon>Bacteria</taxon>
        <taxon>Bacillati</taxon>
        <taxon>Bacillota</taxon>
        <taxon>Clostridia</taxon>
        <taxon>Candidatus Merdicola</taxon>
    </lineage>
</organism>
<keyword evidence="5" id="KW-0175">Coiled coil</keyword>
<keyword evidence="2 6" id="KW-0812">Transmembrane</keyword>
<evidence type="ECO:0000313" key="8">
    <source>
        <dbReference type="EMBL" id="HIU52316.1"/>
    </source>
</evidence>
<feature type="transmembrane region" description="Helical" evidence="6">
    <location>
        <begin position="131"/>
        <end position="153"/>
    </location>
</feature>
<accession>A0A9D1M2G7</accession>
<dbReference type="AlphaFoldDB" id="A0A9D1M2G7"/>
<name>A0A9D1M2G7_9FIRM</name>
<feature type="coiled-coil region" evidence="5">
    <location>
        <begin position="597"/>
        <end position="628"/>
    </location>
</feature>
<gene>
    <name evidence="8" type="ORF">IAB70_06880</name>
</gene>
<comment type="caution">
    <text evidence="8">The sequence shown here is derived from an EMBL/GenBank/DDBJ whole genome shotgun (WGS) entry which is preliminary data.</text>
</comment>
<evidence type="ECO:0000256" key="2">
    <source>
        <dbReference type="ARBA" id="ARBA00022692"/>
    </source>
</evidence>
<dbReference type="Proteomes" id="UP000824093">
    <property type="component" value="Unassembled WGS sequence"/>
</dbReference>
<dbReference type="GO" id="GO:0016874">
    <property type="term" value="F:ligase activity"/>
    <property type="evidence" value="ECO:0007669"/>
    <property type="project" value="UniProtKB-KW"/>
</dbReference>
<dbReference type="Pfam" id="PF04932">
    <property type="entry name" value="Wzy_C"/>
    <property type="match status" value="1"/>
</dbReference>
<keyword evidence="8" id="KW-0436">Ligase</keyword>
<dbReference type="EMBL" id="DVNH01000051">
    <property type="protein sequence ID" value="HIU52316.1"/>
    <property type="molecule type" value="Genomic_DNA"/>
</dbReference>
<evidence type="ECO:0000256" key="4">
    <source>
        <dbReference type="ARBA" id="ARBA00023136"/>
    </source>
</evidence>
<dbReference type="GO" id="GO:0016020">
    <property type="term" value="C:membrane"/>
    <property type="evidence" value="ECO:0007669"/>
    <property type="project" value="UniProtKB-SubCell"/>
</dbReference>
<feature type="transmembrane region" description="Helical" evidence="6">
    <location>
        <begin position="572"/>
        <end position="589"/>
    </location>
</feature>
<feature type="transmembrane region" description="Helical" evidence="6">
    <location>
        <begin position="489"/>
        <end position="509"/>
    </location>
</feature>
<evidence type="ECO:0000256" key="1">
    <source>
        <dbReference type="ARBA" id="ARBA00004141"/>
    </source>
</evidence>
<keyword evidence="4 6" id="KW-0472">Membrane</keyword>
<reference evidence="8" key="1">
    <citation type="submission" date="2020-10" db="EMBL/GenBank/DDBJ databases">
        <authorList>
            <person name="Gilroy R."/>
        </authorList>
    </citation>
    <scope>NUCLEOTIDE SEQUENCE</scope>
    <source>
        <strain evidence="8">CHK195-15760</strain>
    </source>
</reference>
<feature type="domain" description="O-antigen ligase-related" evidence="7">
    <location>
        <begin position="432"/>
        <end position="501"/>
    </location>
</feature>
<sequence length="771" mass="90972">MLNNIEIAVNIIMISYVIIRMKKKKAIRIVQSRLDIFIILLIISTTIPLIFNTYISLTTTMNTILNYITMFWIYLLIREIIKKNKNDMRYIKNIIIFISILLILVGIENLTTNKIFQILSIEDVANGESRLISFFDNPNVFASFIMFSLFISINEMIMTQKNGKQMIYGICNFIMILGILLTYSKLVFLIIPLFLIIYMIKIKERNSILYVILNIIMAFILSLVYIYLFQAFLNQKYYISIFVLTILWVELAFVCNMYLIKINRVLEKNVLLIIIGIIVTVILIGIWTYIGMQEKTDFIISKENTTSYYRAKKIKNIKPNQKYIFSFDIDAKILNNNKEMEEIFCIRIIQRDDKSIDEIISQVYTFGEFVGKKEMEIYTTANTSEIKIEFTIKDKTVSTEWIIKDLKLNDKEIILEYKFLPTKLIEKIGDISLQYKTAQERFQFTKDGLKLIFKNYLTGIGGEGWKLKYKEIQEYGYTANDIHNYYVQIWLEFGVLGLISIIGVLWSIIGIRWENKLQRNSYIGIQLGILAILLHTAMDCDMYYLYMKMFLFMGLGILATIEEKGKKRQTSYIANIILLIVGIGAIVLFCKPEIYQKELTIDRLEKYNLRIEKESEEYQENNKKILQSCEKIIKYERDISTRDFYKVKKVKYAILQKGVNLKEIISAYYAEVLSYKNLWKYDEEKIVQKSGYITNINKVLEEYDDPELYIWMVKLAKINIDEYESTKQLLAEAITKKHKRINESAEYKKLLQNYEESQRIYNKYSLEENKS</sequence>
<dbReference type="PANTHER" id="PTHR37422:SF13">
    <property type="entry name" value="LIPOPOLYSACCHARIDE BIOSYNTHESIS PROTEIN PA4999-RELATED"/>
    <property type="match status" value="1"/>
</dbReference>
<comment type="subcellular location">
    <subcellularLocation>
        <location evidence="1">Membrane</location>
        <topology evidence="1">Multi-pass membrane protein</topology>
    </subcellularLocation>
</comment>
<reference evidence="8" key="2">
    <citation type="journal article" date="2021" name="PeerJ">
        <title>Extensive microbial diversity within the chicken gut microbiome revealed by metagenomics and culture.</title>
        <authorList>
            <person name="Gilroy R."/>
            <person name="Ravi A."/>
            <person name="Getino M."/>
            <person name="Pursley I."/>
            <person name="Horton D.L."/>
            <person name="Alikhan N.F."/>
            <person name="Baker D."/>
            <person name="Gharbi K."/>
            <person name="Hall N."/>
            <person name="Watson M."/>
            <person name="Adriaenssens E.M."/>
            <person name="Foster-Nyarko E."/>
            <person name="Jarju S."/>
            <person name="Secka A."/>
            <person name="Antonio M."/>
            <person name="Oren A."/>
            <person name="Chaudhuri R.R."/>
            <person name="La Ragione R."/>
            <person name="Hildebrand F."/>
            <person name="Pallen M.J."/>
        </authorList>
    </citation>
    <scope>NUCLEOTIDE SEQUENCE</scope>
    <source>
        <strain evidence="8">CHK195-15760</strain>
    </source>
</reference>
<evidence type="ECO:0000259" key="7">
    <source>
        <dbReference type="Pfam" id="PF04932"/>
    </source>
</evidence>
<evidence type="ECO:0000256" key="5">
    <source>
        <dbReference type="SAM" id="Coils"/>
    </source>
</evidence>
<proteinExistence type="predicted"/>
<evidence type="ECO:0000256" key="6">
    <source>
        <dbReference type="SAM" id="Phobius"/>
    </source>
</evidence>
<feature type="transmembrane region" description="Helical" evidence="6">
    <location>
        <begin position="93"/>
        <end position="111"/>
    </location>
</feature>
<feature type="transmembrane region" description="Helical" evidence="6">
    <location>
        <begin position="186"/>
        <end position="202"/>
    </location>
</feature>
<evidence type="ECO:0000313" key="9">
    <source>
        <dbReference type="Proteomes" id="UP000824093"/>
    </source>
</evidence>
<feature type="transmembrane region" description="Helical" evidence="6">
    <location>
        <begin position="209"/>
        <end position="231"/>
    </location>
</feature>
<dbReference type="PANTHER" id="PTHR37422">
    <property type="entry name" value="TEICHURONIC ACID BIOSYNTHESIS PROTEIN TUAE"/>
    <property type="match status" value="1"/>
</dbReference>
<protein>
    <submittedName>
        <fullName evidence="8">O-antigen ligase family protein</fullName>
    </submittedName>
</protein>
<dbReference type="InterPro" id="IPR007016">
    <property type="entry name" value="O-antigen_ligase-rel_domated"/>
</dbReference>
<dbReference type="InterPro" id="IPR051533">
    <property type="entry name" value="WaaL-like"/>
</dbReference>
<feature type="transmembrane region" description="Helical" evidence="6">
    <location>
        <begin position="543"/>
        <end position="560"/>
    </location>
</feature>
<feature type="transmembrane region" description="Helical" evidence="6">
    <location>
        <begin position="63"/>
        <end position="81"/>
    </location>
</feature>
<keyword evidence="3 6" id="KW-1133">Transmembrane helix</keyword>
<feature type="transmembrane region" description="Helical" evidence="6">
    <location>
        <begin position="34"/>
        <end position="57"/>
    </location>
</feature>
<evidence type="ECO:0000256" key="3">
    <source>
        <dbReference type="ARBA" id="ARBA00022989"/>
    </source>
</evidence>